<dbReference type="SUPFAM" id="SSF54631">
    <property type="entry name" value="CBS-domain pair"/>
    <property type="match status" value="1"/>
</dbReference>
<dbReference type="InterPro" id="IPR046342">
    <property type="entry name" value="CBS_dom_sf"/>
</dbReference>
<evidence type="ECO:0000259" key="3">
    <source>
        <dbReference type="PROSITE" id="PS51371"/>
    </source>
</evidence>
<evidence type="ECO:0000256" key="1">
    <source>
        <dbReference type="ARBA" id="ARBA00023122"/>
    </source>
</evidence>
<dbReference type="PANTHER" id="PTHR43080">
    <property type="entry name" value="CBS DOMAIN-CONTAINING PROTEIN CBSX3, MITOCHONDRIAL"/>
    <property type="match status" value="1"/>
</dbReference>
<comment type="caution">
    <text evidence="4">The sequence shown here is derived from an EMBL/GenBank/DDBJ whole genome shotgun (WGS) entry which is preliminary data.</text>
</comment>
<dbReference type="InterPro" id="IPR051257">
    <property type="entry name" value="Diverse_CBS-Domain"/>
</dbReference>
<evidence type="ECO:0000313" key="5">
    <source>
        <dbReference type="Proteomes" id="UP001386437"/>
    </source>
</evidence>
<reference evidence="4 5" key="1">
    <citation type="journal article" date="2022" name="Arch. Microbiol.">
        <title>Paraburkholderia bengalensis sp. nov. isolated from roots of Oryza sativa, IR64.</title>
        <authorList>
            <person name="Nag P."/>
            <person name="Mondal N."/>
            <person name="Sarkar J."/>
            <person name="Das S."/>
        </authorList>
    </citation>
    <scope>NUCLEOTIDE SEQUENCE [LARGE SCALE GENOMIC DNA]</scope>
    <source>
        <strain evidence="4 5">IR64_4_BI</strain>
    </source>
</reference>
<dbReference type="EMBL" id="JACFYJ010000125">
    <property type="protein sequence ID" value="MEI6002668.1"/>
    <property type="molecule type" value="Genomic_DNA"/>
</dbReference>
<proteinExistence type="predicted"/>
<protein>
    <submittedName>
        <fullName evidence="4">CBS domain-containing protein</fullName>
    </submittedName>
</protein>
<organism evidence="4 5">
    <name type="scientific">Paraburkholderia bengalensis</name>
    <dbReference type="NCBI Taxonomy" id="2747562"/>
    <lineage>
        <taxon>Bacteria</taxon>
        <taxon>Pseudomonadati</taxon>
        <taxon>Pseudomonadota</taxon>
        <taxon>Betaproteobacteria</taxon>
        <taxon>Burkholderiales</taxon>
        <taxon>Burkholderiaceae</taxon>
        <taxon>Paraburkholderia</taxon>
    </lineage>
</organism>
<evidence type="ECO:0000313" key="4">
    <source>
        <dbReference type="EMBL" id="MEI6002668.1"/>
    </source>
</evidence>
<dbReference type="Pfam" id="PF00571">
    <property type="entry name" value="CBS"/>
    <property type="match status" value="2"/>
</dbReference>
<feature type="domain" description="CBS" evidence="3">
    <location>
        <begin position="7"/>
        <end position="69"/>
    </location>
</feature>
<feature type="domain" description="CBS" evidence="3">
    <location>
        <begin position="75"/>
        <end position="131"/>
    </location>
</feature>
<accession>A0ABU8J541</accession>
<dbReference type="PROSITE" id="PS51371">
    <property type="entry name" value="CBS"/>
    <property type="match status" value="2"/>
</dbReference>
<dbReference type="Gene3D" id="3.10.580.10">
    <property type="entry name" value="CBS-domain"/>
    <property type="match status" value="1"/>
</dbReference>
<keyword evidence="5" id="KW-1185">Reference proteome</keyword>
<gene>
    <name evidence="4" type="ORF">H3V53_37840</name>
</gene>
<sequence>MKVKDICSRGTVHIPMSCTLQEAATQMRDQHVGTLVVTGGGSTNRIAGIVTDRDIVLKAVTRTISPRELLVTDVMTPYVVTVDADADVVDAMQAMSCHGVRRVPVTNAEQDIIGVLSLDDVIEALGQDLALLSSIIRCEQNRESCGSVQTPLRV</sequence>
<dbReference type="PANTHER" id="PTHR43080:SF2">
    <property type="entry name" value="CBS DOMAIN-CONTAINING PROTEIN"/>
    <property type="match status" value="1"/>
</dbReference>
<keyword evidence="1 2" id="KW-0129">CBS domain</keyword>
<dbReference type="SMART" id="SM00116">
    <property type="entry name" value="CBS"/>
    <property type="match status" value="2"/>
</dbReference>
<evidence type="ECO:0000256" key="2">
    <source>
        <dbReference type="PROSITE-ProRule" id="PRU00703"/>
    </source>
</evidence>
<dbReference type="Proteomes" id="UP001386437">
    <property type="component" value="Unassembled WGS sequence"/>
</dbReference>
<dbReference type="InterPro" id="IPR000644">
    <property type="entry name" value="CBS_dom"/>
</dbReference>
<name>A0ABU8J541_9BURK</name>